<evidence type="ECO:0000256" key="1">
    <source>
        <dbReference type="SAM" id="MobiDB-lite"/>
    </source>
</evidence>
<accession>A0ABP7VIV2</accession>
<dbReference type="EMBL" id="BAAAZY010000012">
    <property type="protein sequence ID" value="GAA4068227.1"/>
    <property type="molecule type" value="Genomic_DNA"/>
</dbReference>
<feature type="compositionally biased region" description="Basic and acidic residues" evidence="1">
    <location>
        <begin position="1698"/>
        <end position="1736"/>
    </location>
</feature>
<evidence type="ECO:0008006" key="4">
    <source>
        <dbReference type="Google" id="ProtNLM"/>
    </source>
</evidence>
<keyword evidence="3" id="KW-1185">Reference proteome</keyword>
<evidence type="ECO:0000313" key="3">
    <source>
        <dbReference type="Proteomes" id="UP001499984"/>
    </source>
</evidence>
<organism evidence="2 3">
    <name type="scientific">Streptomyces shaanxiensis</name>
    <dbReference type="NCBI Taxonomy" id="653357"/>
    <lineage>
        <taxon>Bacteria</taxon>
        <taxon>Bacillati</taxon>
        <taxon>Actinomycetota</taxon>
        <taxon>Actinomycetes</taxon>
        <taxon>Kitasatosporales</taxon>
        <taxon>Streptomycetaceae</taxon>
        <taxon>Streptomyces</taxon>
    </lineage>
</organism>
<evidence type="ECO:0000313" key="2">
    <source>
        <dbReference type="EMBL" id="GAA4068227.1"/>
    </source>
</evidence>
<feature type="region of interest" description="Disordered" evidence="1">
    <location>
        <begin position="1661"/>
        <end position="1736"/>
    </location>
</feature>
<feature type="compositionally biased region" description="Basic and acidic residues" evidence="1">
    <location>
        <begin position="1670"/>
        <end position="1683"/>
    </location>
</feature>
<feature type="region of interest" description="Disordered" evidence="1">
    <location>
        <begin position="41"/>
        <end position="121"/>
    </location>
</feature>
<gene>
    <name evidence="2" type="ORF">GCM10022233_49930</name>
</gene>
<feature type="compositionally biased region" description="Basic and acidic residues" evidence="1">
    <location>
        <begin position="41"/>
        <end position="56"/>
    </location>
</feature>
<dbReference type="NCBIfam" id="NF041121">
    <property type="entry name" value="SAV_2336_NTERM"/>
    <property type="match status" value="1"/>
</dbReference>
<feature type="region of interest" description="Disordered" evidence="1">
    <location>
        <begin position="251"/>
        <end position="274"/>
    </location>
</feature>
<dbReference type="InterPro" id="IPR036525">
    <property type="entry name" value="Tubulin/FtsZ_GTPase_sf"/>
</dbReference>
<proteinExistence type="predicted"/>
<feature type="compositionally biased region" description="Basic and acidic residues" evidence="1">
    <location>
        <begin position="948"/>
        <end position="957"/>
    </location>
</feature>
<name>A0ABP7VIV2_9ACTN</name>
<reference evidence="3" key="1">
    <citation type="journal article" date="2019" name="Int. J. Syst. Evol. Microbiol.">
        <title>The Global Catalogue of Microorganisms (GCM) 10K type strain sequencing project: providing services to taxonomists for standard genome sequencing and annotation.</title>
        <authorList>
            <consortium name="The Broad Institute Genomics Platform"/>
            <consortium name="The Broad Institute Genome Sequencing Center for Infectious Disease"/>
            <person name="Wu L."/>
            <person name="Ma J."/>
        </authorList>
    </citation>
    <scope>NUCLEOTIDE SEQUENCE [LARGE SCALE GENOMIC DNA]</scope>
    <source>
        <strain evidence="3">JCM 16925</strain>
    </source>
</reference>
<dbReference type="Pfam" id="PF13809">
    <property type="entry name" value="Tubulin_2"/>
    <property type="match status" value="1"/>
</dbReference>
<feature type="compositionally biased region" description="Acidic residues" evidence="1">
    <location>
        <begin position="1684"/>
        <end position="1697"/>
    </location>
</feature>
<feature type="compositionally biased region" description="Basic and acidic residues" evidence="1">
    <location>
        <begin position="95"/>
        <end position="105"/>
    </location>
</feature>
<dbReference type="Proteomes" id="UP001499984">
    <property type="component" value="Unassembled WGS sequence"/>
</dbReference>
<feature type="region of interest" description="Disordered" evidence="1">
    <location>
        <begin position="940"/>
        <end position="961"/>
    </location>
</feature>
<dbReference type="InterPro" id="IPR047738">
    <property type="entry name" value="SAV_2336-like_N"/>
</dbReference>
<dbReference type="Gene3D" id="3.40.50.1440">
    <property type="entry name" value="Tubulin/FtsZ, GTPase domain"/>
    <property type="match status" value="1"/>
</dbReference>
<feature type="region of interest" description="Disordered" evidence="1">
    <location>
        <begin position="591"/>
        <end position="619"/>
    </location>
</feature>
<sequence length="1736" mass="189693">MSSVDDSLARGMARLLAGTDAASAEDIADALWVARVIGRSGSREEGPQEEPAHADDFGADAGGETWADVGSGKRGRLGSRTSGSWLSRLLAPRNVRQDRTRDARRPVAAPPPAVPLHPVSAGMGGAMAPRAPGTENSGEASDGLGAVVRVQSEPALSESLSISQALRPLKRQVRAPGVQRLDEAATARATCESSVLMPAWLPHTERWLSIDLIVDMGPSMVIWRRLAAELRTLLEGHGAFRMVRTWSLDSGGPEPRLSPFRRRQGSGPKRTVPLEQLADPTGRRVLLLLTDGVGPLWHGGGLSEALCQWSRNRPVAVLQVLPRSMWHRTALPPVPVLARPGRPGHATPQFRTETAVPGTPSQVQCQRFVPVLELDADWIAPWAQVVAGRAAGWTPMLAVPVGGSEADIAAAPDEQVEAPTGLDPATLVERFRSEASPSAFELAGYLAATPLVLPVMRLVQRTMMPRSKPAHLAEVFLSGLLTPADGAATAPDPGEDPDLRLYDFQPGVRDVLLDTLTRQESLRTLDVVGQISGRVAQRLGGSLDFRALVPATDAEGTWHLPEGSLPFARVAASVLAGLGGEHRATATALAERITAGSDDPPRPDHRPRRAPRATPAPSRSSLVVHRPMLFVGLGGTGCLIGAELERRLRTGLCGPDGTALTDVGLAPHQLPDHVQFVYADYSENELQRLPQLVVDPSLRAAYARTSRVTHNLLSHFDSSPEVTRMLRAVMRDEVADWLPPRIDEPKVTPLHAGAGQLPTIGRAALFATLRNGLAPVLEPLLQAIDGIARSASGLRSRRVDGCDVFVAFSVAGGTGAGIFLDYLHLINYAFQLRRFDGLRIHPLVVMPSAFPAAAGGGREAELNAASALVDLSRLVDAQNAPEGSQLGDLDRQLGFGIRYPGNAPIRLRPGILPTAFLFSPTAGIRPADLRDSIVSLVTSLVGSQPDDGPSRERRTAADGDPTTFAERWINRGVQRSAPSPTGIGRMGLSTSLAATLTAPTEQLADLVAGRLLRTGVTDLVVRSEARLRDQALPMIRQLFADSRLEELWERRQLPVPEPDPVPRGGRAIEQTLGERIEYMQMLLTDLRSQADRAVIAMAERFAPRPAIEQLLRTVDPFLAERIVVGVPDSEDPVVRLGFLGMLDQRASLPQRPPGVTAQPPKVPRIRGQLGGLAPVRWADDDVQAAVQEQDAWYLWCCRMLWHEAWRTQQTHWRPLADAVHTDVRRLVDVFHQHGEQEPRVSQQKALELYEDRTGIAYMLPPHGTLNHVYEDVVTRLIRREGLREMDDEGALLLRLVDGDTWRTVHAESRGDPEDAVARVMGRLQARITRVFAESGLHLEERPLLPSIATLLAAAAGDADARDQVGKGALDLFGRKLTGLLPVGFTPEGTGLLRVLVSHPRVQPMEQVREYLGKALRLPSDAKNSVEYRGVESDSITVLLVRSEMSLTQVPEARNALRRWARAKDSEQAVDVLRWRQRLGYRDGWIVSDVEDRRVILHRLLCCMWNGQVDVVDGDSASPDRIRLRLSPERGPGVPGVRLRLGDFPGGVSSWAELLRSYERWTILDEQPTVEDYCRELMGAQPLGLVRTGSDPHPLFVTLVEKVAPRQLELLRERRERGGERVEGWVRPLWEFWAETLPAALDTEFGDPRALQPTLRTLLEHLRSDTPTARVTHEDFSAPRRTALDEDDWGTAPWDDDSPGDRRGAPWDDDSPGDRRGAPWDDGSSGDRRGAPWDDDA</sequence>
<dbReference type="InterPro" id="IPR025904">
    <property type="entry name" value="Tubulin-like"/>
</dbReference>
<protein>
    <recommendedName>
        <fullName evidence="4">Tubulin-like protein</fullName>
    </recommendedName>
</protein>
<comment type="caution">
    <text evidence="2">The sequence shown here is derived from an EMBL/GenBank/DDBJ whole genome shotgun (WGS) entry which is preliminary data.</text>
</comment>